<keyword evidence="2" id="KW-1133">Transmembrane helix</keyword>
<dbReference type="PANTHER" id="PTHR42085:SF1">
    <property type="entry name" value="F-BOX DOMAIN-CONTAINING PROTEIN"/>
    <property type="match status" value="1"/>
</dbReference>
<dbReference type="InterPro" id="IPR056632">
    <property type="entry name" value="DUF7730"/>
</dbReference>
<evidence type="ECO:0000256" key="1">
    <source>
        <dbReference type="SAM" id="MobiDB-lite"/>
    </source>
</evidence>
<dbReference type="Proteomes" id="UP000664521">
    <property type="component" value="Unassembled WGS sequence"/>
</dbReference>
<dbReference type="AlphaFoldDB" id="A0A8H3G805"/>
<dbReference type="OrthoDB" id="62952at2759"/>
<feature type="region of interest" description="Disordered" evidence="1">
    <location>
        <begin position="171"/>
        <end position="207"/>
    </location>
</feature>
<keyword evidence="2" id="KW-0812">Transmembrane</keyword>
<gene>
    <name evidence="4" type="ORF">HETSPECPRED_010276</name>
</gene>
<evidence type="ECO:0000313" key="5">
    <source>
        <dbReference type="Proteomes" id="UP000664521"/>
    </source>
</evidence>
<feature type="region of interest" description="Disordered" evidence="1">
    <location>
        <begin position="39"/>
        <end position="71"/>
    </location>
</feature>
<keyword evidence="5" id="KW-1185">Reference proteome</keyword>
<evidence type="ECO:0000313" key="4">
    <source>
        <dbReference type="EMBL" id="CAF9936257.1"/>
    </source>
</evidence>
<organism evidence="4 5">
    <name type="scientific">Heterodermia speciosa</name>
    <dbReference type="NCBI Taxonomy" id="116794"/>
    <lineage>
        <taxon>Eukaryota</taxon>
        <taxon>Fungi</taxon>
        <taxon>Dikarya</taxon>
        <taxon>Ascomycota</taxon>
        <taxon>Pezizomycotina</taxon>
        <taxon>Lecanoromycetes</taxon>
        <taxon>OSLEUM clade</taxon>
        <taxon>Lecanoromycetidae</taxon>
        <taxon>Caliciales</taxon>
        <taxon>Physciaceae</taxon>
        <taxon>Heterodermia</taxon>
    </lineage>
</organism>
<dbReference type="InterPro" id="IPR038883">
    <property type="entry name" value="AN11006-like"/>
</dbReference>
<protein>
    <recommendedName>
        <fullName evidence="3">DUF7730 domain-containing protein</fullName>
    </recommendedName>
</protein>
<evidence type="ECO:0000256" key="2">
    <source>
        <dbReference type="SAM" id="Phobius"/>
    </source>
</evidence>
<dbReference type="EMBL" id="CAJPDS010000090">
    <property type="protein sequence ID" value="CAF9936257.1"/>
    <property type="molecule type" value="Genomic_DNA"/>
</dbReference>
<feature type="domain" description="DUF7730" evidence="3">
    <location>
        <begin position="421"/>
        <end position="511"/>
    </location>
</feature>
<evidence type="ECO:0000259" key="3">
    <source>
        <dbReference type="Pfam" id="PF24864"/>
    </source>
</evidence>
<reference evidence="4" key="1">
    <citation type="submission" date="2021-03" db="EMBL/GenBank/DDBJ databases">
        <authorList>
            <person name="Tagirdzhanova G."/>
        </authorList>
    </citation>
    <scope>NUCLEOTIDE SEQUENCE</scope>
</reference>
<name>A0A8H3G805_9LECA</name>
<comment type="caution">
    <text evidence="4">The sequence shown here is derived from an EMBL/GenBank/DDBJ whole genome shotgun (WGS) entry which is preliminary data.</text>
</comment>
<feature type="region of interest" description="Disordered" evidence="1">
    <location>
        <begin position="231"/>
        <end position="316"/>
    </location>
</feature>
<feature type="compositionally biased region" description="Basic and acidic residues" evidence="1">
    <location>
        <begin position="50"/>
        <end position="59"/>
    </location>
</feature>
<dbReference type="PANTHER" id="PTHR42085">
    <property type="entry name" value="F-BOX DOMAIN-CONTAINING PROTEIN"/>
    <property type="match status" value="1"/>
</dbReference>
<feature type="region of interest" description="Disordered" evidence="1">
    <location>
        <begin position="89"/>
        <end position="158"/>
    </location>
</feature>
<feature type="compositionally biased region" description="Basic and acidic residues" evidence="1">
    <location>
        <begin position="239"/>
        <end position="249"/>
    </location>
</feature>
<feature type="compositionally biased region" description="Basic and acidic residues" evidence="1">
    <location>
        <begin position="107"/>
        <end position="120"/>
    </location>
</feature>
<keyword evidence="2" id="KW-0472">Membrane</keyword>
<accession>A0A8H3G805</accession>
<proteinExistence type="predicted"/>
<feature type="compositionally biased region" description="Polar residues" evidence="1">
    <location>
        <begin position="124"/>
        <end position="134"/>
    </location>
</feature>
<sequence>MAWSLPETEDLEAITNLLLPWALVAAVFIVVLKVLEARQRSSKSVGSKQTKMDAQDRKSQKSRKKTQTESVTAGGFATFLDSIGKELQSYESSSEDDLPSPIKAPKRGKEPQAPRFRPPEDFQSWLSSNPTLNLPPSGVPPVGPSGPAHEAAEKGENVLQEGKGACACPKLPEFNTVQNPNLDGGSPGLLPKMKQGATPGEDIDGREPFKVFRTTQDGVLHVDCNVNHGDFNKINVFDSKNRGTPDRNVLKSLSKKKPDGTHPPKTAPAQSGKEPSQSIKDGMDLKKPPSSSRSKTESRSPVTEAPLPQTQMSDQASTEKSFVLVLSSCQPAWEAQQYLDHACKDDREETKALKKRFITEFLQYRKHQFGRVSPYDDDFLQSVNKFADIPVEASVKSAKVEKKTTPVVKAGKASKKLVRPGQCMFFSKLPPEIRTMIYRWILTTPTVLNAGAEIEKMASTLTTDDNDPSSISGIDSAVMRSCQRMYHETLPVLYCENKFAFRTPEQLQAFRQGNLEKTHIEPFRYQLVPKFNGKGDPNGRLSMVKDISIHLSVTPNDVGIEIDRFSWAHLLGDKLIGFPMLEFLTLDFTDWDLGDSQGLIVRPLIDRFRGPLGLRVVVIKGVTHKKSLQQLKKGLMRKKGRFEVRGK</sequence>
<feature type="transmembrane region" description="Helical" evidence="2">
    <location>
        <begin position="13"/>
        <end position="35"/>
    </location>
</feature>
<dbReference type="Pfam" id="PF24864">
    <property type="entry name" value="DUF7730"/>
    <property type="match status" value="1"/>
</dbReference>